<dbReference type="RefSeq" id="WP_075638320.1">
    <property type="nucleotide sequence ID" value="NZ_MKIM01000022.1"/>
</dbReference>
<gene>
    <name evidence="5" type="ORF">BJF95_03335</name>
</gene>
<dbReference type="PIRSF" id="PIRSF016839">
    <property type="entry name" value="PhP"/>
    <property type="match status" value="1"/>
</dbReference>
<dbReference type="InterPro" id="IPR017947">
    <property type="entry name" value="AryldialkylPase_Zn-BS"/>
</dbReference>
<feature type="binding site" evidence="3">
    <location>
        <position position="35"/>
    </location>
    <ligand>
        <name>a divalent metal cation</name>
        <dbReference type="ChEBI" id="CHEBI:60240"/>
        <label>1</label>
    </ligand>
</feature>
<dbReference type="CDD" id="cd00530">
    <property type="entry name" value="PTE"/>
    <property type="match status" value="1"/>
</dbReference>
<evidence type="ECO:0000256" key="4">
    <source>
        <dbReference type="PROSITE-ProRule" id="PRU00679"/>
    </source>
</evidence>
<feature type="binding site" evidence="3">
    <location>
        <position position="303"/>
    </location>
    <ligand>
        <name>a divalent metal cation</name>
        <dbReference type="ChEBI" id="CHEBI:60240"/>
        <label>1</label>
    </ligand>
</feature>
<protein>
    <submittedName>
        <fullName evidence="5">Aryldialkylphosphatase</fullName>
    </submittedName>
</protein>
<reference evidence="5 6" key="1">
    <citation type="submission" date="2016-09" db="EMBL/GenBank/DDBJ databases">
        <title>Rhizobium oryziradicis sp. nov., isolated from the root of rice.</title>
        <authorList>
            <person name="Zhao J."/>
            <person name="Zhang X."/>
        </authorList>
    </citation>
    <scope>NUCLEOTIDE SEQUENCE [LARGE SCALE GENOMIC DNA]</scope>
    <source>
        <strain evidence="5 6">N19</strain>
    </source>
</reference>
<sequence length="355" mass="39190">MTSELSEGHIRSGKVMTVAGPITVDEMGVTLMHEHILNDCRCWWHAPKTLDRQYLAEGFVCMEILGELRQDPFVNKHNITLDDEPLAILELMDFARAGGKTVVEPTCQGIGRNPQALRRIAKASGLNIVMGAGYYLASSHPAKVAEMTVEAIADEIVQEALVGVDGTDVKIGLIGEIGVSSDFTPDEEKSLRAAAQAHLRTGLPLMVHLPGWYRLGHNVLDIAEEEGADLRHTVLCHMNPSHDDLSYQGELASRGAFLEYDMIGMDFFYADQQVQCPSDDDAARAIVKLVEMGHLDRILLSHDVFLKMMLSRYGGNGYAYILRHFLPRLQRHGLNADALTTLMRGNPRSVFQAAA</sequence>
<feature type="binding site" evidence="3">
    <location>
        <position position="237"/>
    </location>
    <ligand>
        <name>a divalent metal cation</name>
        <dbReference type="ChEBI" id="CHEBI:60240"/>
        <label>2</label>
    </ligand>
</feature>
<evidence type="ECO:0000256" key="2">
    <source>
        <dbReference type="ARBA" id="ARBA00022801"/>
    </source>
</evidence>
<evidence type="ECO:0000256" key="1">
    <source>
        <dbReference type="ARBA" id="ARBA00022723"/>
    </source>
</evidence>
<comment type="cofactor">
    <cofactor evidence="3">
        <name>a divalent metal cation</name>
        <dbReference type="ChEBI" id="CHEBI:60240"/>
    </cofactor>
    <text evidence="3">Binds 2 divalent metal cations per subunit.</text>
</comment>
<keyword evidence="1 3" id="KW-0479">Metal-binding</keyword>
<dbReference type="PROSITE" id="PS51347">
    <property type="entry name" value="PHOSPHOTRIESTERASE_2"/>
    <property type="match status" value="1"/>
</dbReference>
<feature type="binding site" evidence="3">
    <location>
        <position position="208"/>
    </location>
    <ligand>
        <name>a divalent metal cation</name>
        <dbReference type="ChEBI" id="CHEBI:60240"/>
        <label>2</label>
    </ligand>
</feature>
<feature type="binding site" evidence="3">
    <location>
        <position position="176"/>
    </location>
    <ligand>
        <name>a divalent metal cation</name>
        <dbReference type="ChEBI" id="CHEBI:60240"/>
        <label>2</label>
    </ligand>
</feature>
<dbReference type="InterPro" id="IPR001559">
    <property type="entry name" value="Phosphotriesterase"/>
</dbReference>
<evidence type="ECO:0000313" key="6">
    <source>
        <dbReference type="Proteomes" id="UP000186894"/>
    </source>
</evidence>
<dbReference type="AlphaFoldDB" id="A0A1Q8ZW41"/>
<dbReference type="PANTHER" id="PTHR10819:SF3">
    <property type="entry name" value="PHOSPHOTRIESTERASE-RELATED PROTEIN"/>
    <property type="match status" value="1"/>
</dbReference>
<keyword evidence="2" id="KW-0378">Hydrolase</keyword>
<name>A0A1Q8ZW41_9HYPH</name>
<evidence type="ECO:0000256" key="3">
    <source>
        <dbReference type="PIRSR" id="PIRSR601559-52"/>
    </source>
</evidence>
<dbReference type="OrthoDB" id="9795018at2"/>
<dbReference type="GO" id="GO:0016788">
    <property type="term" value="F:hydrolase activity, acting on ester bonds"/>
    <property type="evidence" value="ECO:0007669"/>
    <property type="project" value="InterPro"/>
</dbReference>
<proteinExistence type="inferred from homology"/>
<comment type="similarity">
    <text evidence="4">Belongs to the metallo-dependent hydrolases superfamily. Phosphotriesterase family.</text>
</comment>
<comment type="caution">
    <text evidence="5">The sequence shown here is derived from an EMBL/GenBank/DDBJ whole genome shotgun (WGS) entry which is preliminary data.</text>
</comment>
<accession>A0A1Q8ZW41</accession>
<keyword evidence="6" id="KW-1185">Reference proteome</keyword>
<dbReference type="InterPro" id="IPR032466">
    <property type="entry name" value="Metal_Hydrolase"/>
</dbReference>
<feature type="binding site" evidence="3">
    <location>
        <position position="176"/>
    </location>
    <ligand>
        <name>a divalent metal cation</name>
        <dbReference type="ChEBI" id="CHEBI:60240"/>
        <label>1</label>
    </ligand>
</feature>
<dbReference type="Gene3D" id="3.20.20.140">
    <property type="entry name" value="Metal-dependent hydrolases"/>
    <property type="match status" value="1"/>
</dbReference>
<dbReference type="SUPFAM" id="SSF51556">
    <property type="entry name" value="Metallo-dependent hydrolases"/>
    <property type="match status" value="1"/>
</dbReference>
<comment type="caution">
    <text evidence="4">Lacks conserved residue(s) required for the propagation of feature annotation.</text>
</comment>
<organism evidence="5 6">
    <name type="scientific">Rhizobium oryziradicis</name>
    <dbReference type="NCBI Taxonomy" id="1867956"/>
    <lineage>
        <taxon>Bacteria</taxon>
        <taxon>Pseudomonadati</taxon>
        <taxon>Pseudomonadota</taxon>
        <taxon>Alphaproteobacteria</taxon>
        <taxon>Hyphomicrobiales</taxon>
        <taxon>Rhizobiaceae</taxon>
        <taxon>Rhizobium/Agrobacterium group</taxon>
        <taxon>Rhizobium</taxon>
    </lineage>
</organism>
<feature type="binding site" evidence="3">
    <location>
        <position position="33"/>
    </location>
    <ligand>
        <name>a divalent metal cation</name>
        <dbReference type="ChEBI" id="CHEBI:60240"/>
        <label>1</label>
    </ligand>
</feature>
<dbReference type="Proteomes" id="UP000186894">
    <property type="component" value="Unassembled WGS sequence"/>
</dbReference>
<dbReference type="PANTHER" id="PTHR10819">
    <property type="entry name" value="PHOSPHOTRIESTERASE-RELATED"/>
    <property type="match status" value="1"/>
</dbReference>
<dbReference type="EMBL" id="MKIM01000022">
    <property type="protein sequence ID" value="OLP46197.1"/>
    <property type="molecule type" value="Genomic_DNA"/>
</dbReference>
<dbReference type="Pfam" id="PF02126">
    <property type="entry name" value="PTE"/>
    <property type="match status" value="1"/>
</dbReference>
<dbReference type="STRING" id="1867956.BJF95_03335"/>
<dbReference type="GO" id="GO:0008270">
    <property type="term" value="F:zinc ion binding"/>
    <property type="evidence" value="ECO:0007669"/>
    <property type="project" value="InterPro"/>
</dbReference>
<dbReference type="PROSITE" id="PS01322">
    <property type="entry name" value="PHOSPHOTRIESTERASE_1"/>
    <property type="match status" value="1"/>
</dbReference>
<evidence type="ECO:0000313" key="5">
    <source>
        <dbReference type="EMBL" id="OLP46197.1"/>
    </source>
</evidence>